<dbReference type="InterPro" id="IPR013320">
    <property type="entry name" value="ConA-like_dom_sf"/>
</dbReference>
<proteinExistence type="predicted"/>
<dbReference type="SUPFAM" id="SSF49854">
    <property type="entry name" value="Spermadhesin, CUB domain"/>
    <property type="match status" value="1"/>
</dbReference>
<dbReference type="InterPro" id="IPR026444">
    <property type="entry name" value="Secre_tail"/>
</dbReference>
<dbReference type="InterPro" id="IPR035914">
    <property type="entry name" value="Sperma_CUB_dom_sf"/>
</dbReference>
<organism evidence="5 6">
    <name type="scientific">Flammeovirga pectinis</name>
    <dbReference type="NCBI Taxonomy" id="2494373"/>
    <lineage>
        <taxon>Bacteria</taxon>
        <taxon>Pseudomonadati</taxon>
        <taxon>Bacteroidota</taxon>
        <taxon>Cytophagia</taxon>
        <taxon>Cytophagales</taxon>
        <taxon>Flammeovirgaceae</taxon>
        <taxon>Flammeovirga</taxon>
    </lineage>
</organism>
<dbReference type="RefSeq" id="WP_126616780.1">
    <property type="nucleotide sequence ID" value="NZ_CP034562.1"/>
</dbReference>
<name>A0A3Q9FSZ8_9BACT</name>
<dbReference type="SUPFAM" id="SSF49899">
    <property type="entry name" value="Concanavalin A-like lectins/glucanases"/>
    <property type="match status" value="1"/>
</dbReference>
<gene>
    <name evidence="5" type="ORF">EI427_16470</name>
</gene>
<dbReference type="InterPro" id="IPR000859">
    <property type="entry name" value="CUB_dom"/>
</dbReference>
<feature type="chain" id="PRO_5018621745" evidence="3">
    <location>
        <begin position="23"/>
        <end position="1237"/>
    </location>
</feature>
<dbReference type="OrthoDB" id="9794261at2"/>
<dbReference type="GO" id="GO:0004553">
    <property type="term" value="F:hydrolase activity, hydrolyzing O-glycosyl compounds"/>
    <property type="evidence" value="ECO:0007669"/>
    <property type="project" value="UniProtKB-ARBA"/>
</dbReference>
<dbReference type="Pfam" id="PF13385">
    <property type="entry name" value="Laminin_G_3"/>
    <property type="match status" value="1"/>
</dbReference>
<evidence type="ECO:0000313" key="5">
    <source>
        <dbReference type="EMBL" id="AZQ63760.1"/>
    </source>
</evidence>
<dbReference type="AlphaFoldDB" id="A0A3Q9FSZ8"/>
<dbReference type="Gene3D" id="2.60.120.290">
    <property type="entry name" value="Spermadhesin, CUB domain"/>
    <property type="match status" value="1"/>
</dbReference>
<dbReference type="InterPro" id="IPR006558">
    <property type="entry name" value="LamG-like"/>
</dbReference>
<reference evidence="5 6" key="1">
    <citation type="submission" date="2018-12" db="EMBL/GenBank/DDBJ databases">
        <title>Flammeovirga pectinis sp. nov., isolated from the gut of the Korean scallop, Patinopecten yessoensis.</title>
        <authorList>
            <person name="Bae J.-W."/>
            <person name="Jeong Y.-S."/>
            <person name="Kang W."/>
        </authorList>
    </citation>
    <scope>NUCLEOTIDE SEQUENCE [LARGE SCALE GENOMIC DNA]</scope>
    <source>
        <strain evidence="5 6">L12M1</strain>
    </source>
</reference>
<evidence type="ECO:0000256" key="2">
    <source>
        <dbReference type="ARBA" id="ARBA00023157"/>
    </source>
</evidence>
<evidence type="ECO:0000313" key="6">
    <source>
        <dbReference type="Proteomes" id="UP000267268"/>
    </source>
</evidence>
<dbReference type="KEGG" id="fll:EI427_16470"/>
<protein>
    <submittedName>
        <fullName evidence="5">T9SS type A sorting domain-containing protein</fullName>
    </submittedName>
</protein>
<dbReference type="CDD" id="cd00041">
    <property type="entry name" value="CUB"/>
    <property type="match status" value="1"/>
</dbReference>
<sequence length="1237" mass="136319">MISINKHYIILFFGLLSLPSFAQQSQVVFDVENSQTVNQNCNIKIYDSGGNDGNYLGNDEGTIVLIGQVGKQTIISGTYDIETGPGCSYDRLTIFKGVGTDGTIQNTFCGSQPTNTSLFTGEIGVTYTLEFVSDGSVNHAGIDLDVVFGESFVCPTGKLTFSDSLFTESSDNNGAISETFTITLIGSTFTGTDGENYIQEEKLFVGNLPSGLGVQAIKQSDTELLVSYTDNATAHRSSNNSNEITFQFQNTAFIDGQADRVINYNRTNIGINFNNPTVSFSNTIFTEETNGIIDGKISIALTGDQFIGEVNENFIATNKLSISNLPNGITGLAVLKNTSTLEITLIGAATEHAESDSVNSIQITLLDAAFSGGNASEVGTNTLSNVRIDFHNPIITFNGKTFTENAFNNGRISNTLTLRLSKDTFTSDVITANKITFNNIPEGLSEEVVLVNDSTITFTLDGTARYHNISDKITDLSLSFSDNAFIGETNGHVVNAITNDIVIQFENDEPGNALHFDGMDDYVQMPGFDTDFFPNRSAFTIETWVNADNWKLSSLQKVLSSTEYSGVAILLNGTEIGGEIFDDVDKKYRKATYRLPSVFEGWHHIALTWNGLKLKLYVDGENVDTHDRGKTGGTIRIGAQPMFIGCESSSSTKIHFFNGKIDELKFWSVEKSELDIINSMFSESSGSERNLVSYYNFNNGSGTNLFDHTNNRKIGTLVNMSTSSWQVSDIYTLFNGNSWSNGSPTNKKNAVIGKQLDLVLDSTFSAKNLHLSAGSALSFTTNGALSIQEHLIINGIITLDSDQFISLKGSHKATGTGYVDYQIQGNGHTKNYQHWSTPFTSLVFNWGSNRTYFEPRVSITSSYNLDAIRWIPFSNLMEVGKGYSSHSFASKGIRGIPNTGIIYSSVDSEPTIDFNLVGNPYISPIDGELFLIENGPRGSNITTNALYFWEQDTLASINFINGDYATWHPELGYVHGGVKYYNRTGIVNVAEGFFVGANSDGDVVFTPEMQSDTPQRSTTDIAKFHLSATTERNEYNQILIAFLDDAEDRYDRGYDIKKLKGNSNFSFYSKITNDTDDYVIQGLDATSISYKEVMLGVQIGTDQNITFALDNSENLDSLQIYLYDKKNSQRYNLSTDSATFSLSRGTYNDRFSVRLESDTPLQLTNKKQTLKIGVEVGKIHLIDNYFDEISIYNFDGKRLKSAQINGRSTITHNFPKGNYILVLSSKTNQISRKIQLK</sequence>
<feature type="signal peptide" evidence="3">
    <location>
        <begin position="1"/>
        <end position="22"/>
    </location>
</feature>
<dbReference type="NCBIfam" id="TIGR04183">
    <property type="entry name" value="Por_Secre_tail"/>
    <property type="match status" value="1"/>
</dbReference>
<feature type="domain" description="LamG-like jellyroll fold" evidence="4">
    <location>
        <begin position="537"/>
        <end position="674"/>
    </location>
</feature>
<dbReference type="EMBL" id="CP034562">
    <property type="protein sequence ID" value="AZQ63760.1"/>
    <property type="molecule type" value="Genomic_DNA"/>
</dbReference>
<dbReference type="Gene3D" id="2.60.120.200">
    <property type="match status" value="1"/>
</dbReference>
<dbReference type="GO" id="GO:0005975">
    <property type="term" value="P:carbohydrate metabolic process"/>
    <property type="evidence" value="ECO:0007669"/>
    <property type="project" value="UniProtKB-ARBA"/>
</dbReference>
<evidence type="ECO:0000256" key="3">
    <source>
        <dbReference type="SAM" id="SignalP"/>
    </source>
</evidence>
<keyword evidence="2" id="KW-1015">Disulfide bond</keyword>
<dbReference type="Proteomes" id="UP000267268">
    <property type="component" value="Chromosome 1"/>
</dbReference>
<evidence type="ECO:0000259" key="4">
    <source>
        <dbReference type="SMART" id="SM00560"/>
    </source>
</evidence>
<evidence type="ECO:0000256" key="1">
    <source>
        <dbReference type="ARBA" id="ARBA00022729"/>
    </source>
</evidence>
<accession>A0A3Q9FSZ8</accession>
<keyword evidence="1 3" id="KW-0732">Signal</keyword>
<keyword evidence="6" id="KW-1185">Reference proteome</keyword>
<dbReference type="SMART" id="SM00560">
    <property type="entry name" value="LamGL"/>
    <property type="match status" value="1"/>
</dbReference>